<evidence type="ECO:0000313" key="10">
    <source>
        <dbReference type="Proteomes" id="UP000594468"/>
    </source>
</evidence>
<dbReference type="RefSeq" id="WP_195170824.1">
    <property type="nucleotide sequence ID" value="NZ_CP062983.1"/>
</dbReference>
<keyword evidence="2" id="KW-1003">Cell membrane</keyword>
<feature type="transmembrane region" description="Helical" evidence="8">
    <location>
        <begin position="360"/>
        <end position="380"/>
    </location>
</feature>
<feature type="transmembrane region" description="Helical" evidence="8">
    <location>
        <begin position="337"/>
        <end position="353"/>
    </location>
</feature>
<name>A0A7S8IDM1_9CHLR</name>
<keyword evidence="10" id="KW-1185">Reference proteome</keyword>
<feature type="transmembrane region" description="Helical" evidence="8">
    <location>
        <begin position="225"/>
        <end position="243"/>
    </location>
</feature>
<dbReference type="Proteomes" id="UP000594468">
    <property type="component" value="Chromosome"/>
</dbReference>
<dbReference type="Pfam" id="PF09594">
    <property type="entry name" value="GT87"/>
    <property type="match status" value="1"/>
</dbReference>
<protein>
    <submittedName>
        <fullName evidence="9">DUF2029 domain-containing protein</fullName>
    </submittedName>
</protein>
<keyword evidence="4 8" id="KW-0812">Transmembrane</keyword>
<feature type="transmembrane region" description="Helical" evidence="8">
    <location>
        <begin position="117"/>
        <end position="138"/>
    </location>
</feature>
<dbReference type="AlphaFoldDB" id="A0A7S8IDM1"/>
<reference evidence="9 10" key="1">
    <citation type="submission" date="2020-02" db="EMBL/GenBank/DDBJ databases">
        <authorList>
            <person name="Zheng R.K."/>
            <person name="Sun C.M."/>
        </authorList>
    </citation>
    <scope>NUCLEOTIDE SEQUENCE [LARGE SCALE GENOMIC DNA]</scope>
    <source>
        <strain evidence="10">rifampicinis</strain>
    </source>
</reference>
<gene>
    <name evidence="9" type="ORF">G4Y79_24235</name>
</gene>
<evidence type="ECO:0000256" key="6">
    <source>
        <dbReference type="ARBA" id="ARBA00023136"/>
    </source>
</evidence>
<comment type="similarity">
    <text evidence="7">Belongs to the glycosyltransferase 87 family.</text>
</comment>
<feature type="transmembrane region" description="Helical" evidence="8">
    <location>
        <begin position="194"/>
        <end position="218"/>
    </location>
</feature>
<keyword evidence="5 8" id="KW-1133">Transmembrane helix</keyword>
<dbReference type="GO" id="GO:0016758">
    <property type="term" value="F:hexosyltransferase activity"/>
    <property type="evidence" value="ECO:0007669"/>
    <property type="project" value="InterPro"/>
</dbReference>
<dbReference type="InterPro" id="IPR018584">
    <property type="entry name" value="GT87"/>
</dbReference>
<proteinExistence type="inferred from homology"/>
<comment type="subcellular location">
    <subcellularLocation>
        <location evidence="1">Cell membrane</location>
        <topology evidence="1">Multi-pass membrane protein</topology>
    </subcellularLocation>
</comment>
<evidence type="ECO:0000313" key="9">
    <source>
        <dbReference type="EMBL" id="QPC82755.1"/>
    </source>
</evidence>
<evidence type="ECO:0000256" key="2">
    <source>
        <dbReference type="ARBA" id="ARBA00022475"/>
    </source>
</evidence>
<feature type="transmembrane region" description="Helical" evidence="8">
    <location>
        <begin position="289"/>
        <end position="307"/>
    </location>
</feature>
<feature type="transmembrane region" description="Helical" evidence="8">
    <location>
        <begin position="18"/>
        <end position="40"/>
    </location>
</feature>
<evidence type="ECO:0000256" key="1">
    <source>
        <dbReference type="ARBA" id="ARBA00004651"/>
    </source>
</evidence>
<evidence type="ECO:0000256" key="4">
    <source>
        <dbReference type="ARBA" id="ARBA00022692"/>
    </source>
</evidence>
<evidence type="ECO:0000256" key="3">
    <source>
        <dbReference type="ARBA" id="ARBA00022679"/>
    </source>
</evidence>
<keyword evidence="6 8" id="KW-0472">Membrane</keyword>
<dbReference type="GO" id="GO:0005886">
    <property type="term" value="C:plasma membrane"/>
    <property type="evidence" value="ECO:0007669"/>
    <property type="project" value="UniProtKB-SubCell"/>
</dbReference>
<dbReference type="KEGG" id="pmet:G4Y79_24235"/>
<evidence type="ECO:0000256" key="7">
    <source>
        <dbReference type="ARBA" id="ARBA00024033"/>
    </source>
</evidence>
<organism evidence="9 10">
    <name type="scientific">Phototrophicus methaneseepsis</name>
    <dbReference type="NCBI Taxonomy" id="2710758"/>
    <lineage>
        <taxon>Bacteria</taxon>
        <taxon>Bacillati</taxon>
        <taxon>Chloroflexota</taxon>
        <taxon>Candidatus Thermofontia</taxon>
        <taxon>Phototrophicales</taxon>
        <taxon>Phototrophicaceae</taxon>
        <taxon>Phototrophicus</taxon>
    </lineage>
</organism>
<keyword evidence="3" id="KW-0808">Transferase</keyword>
<sequence>MTDAQPITRRKPSQNRQIVFLGLFVVAILVGNVVLTHQFFTSQFPGMADFMSRWEGTRSFFVDGTSPYSEEASLNIQQRIYGRPIIEDEDPGYFVYPFYTVFLVGPTVFVDYAWASAIWMVTLEFCLLASLFLLLNLYRWQPGVLLLPILLLWALFDYFAARGLFLGQPSHVVYFLEILTIWAIFRKWDAVAGVALAFSTIKPQMGYLIVPILLIWALVSQRYRFIAGFGVAFVILMGASFLLQPDWFGDWLAQMQLYPQYTAAAYPDLGSPVWNLMQHYLGLGPVAEWIVNILVLVPAAWGWYQVLVHKRDELFLWSVTLTLVVTHLIALRTASPHFVVFNLALVFYFKQISRRYGNGLVFISVIGLIIFNWALFIMTVQGRNTIEHPITFMILSFGIYALLLVTRRQWVTYGPRLAR</sequence>
<feature type="transmembrane region" description="Helical" evidence="8">
    <location>
        <begin position="386"/>
        <end position="406"/>
    </location>
</feature>
<evidence type="ECO:0000256" key="8">
    <source>
        <dbReference type="SAM" id="Phobius"/>
    </source>
</evidence>
<dbReference type="EMBL" id="CP062983">
    <property type="protein sequence ID" value="QPC82755.1"/>
    <property type="molecule type" value="Genomic_DNA"/>
</dbReference>
<accession>A0A7S8IDM1</accession>
<evidence type="ECO:0000256" key="5">
    <source>
        <dbReference type="ARBA" id="ARBA00022989"/>
    </source>
</evidence>
<feature type="transmembrane region" description="Helical" evidence="8">
    <location>
        <begin position="144"/>
        <end position="165"/>
    </location>
</feature>
<feature type="transmembrane region" description="Helical" evidence="8">
    <location>
        <begin position="314"/>
        <end position="331"/>
    </location>
</feature>